<accession>A0ABM4X6I2</accession>
<name>A0ABM4X6I2_COFAR</name>
<dbReference type="PANTHER" id="PTHR31213">
    <property type="entry name" value="OS08G0374000 PROTEIN-RELATED"/>
    <property type="match status" value="1"/>
</dbReference>
<proteinExistence type="predicted"/>
<dbReference type="InterPro" id="IPR023393">
    <property type="entry name" value="START-like_dom_sf"/>
</dbReference>
<gene>
    <name evidence="2" type="primary">LOC140038291</name>
</gene>
<sequence>MTKSQPICQKLKSARTRTHLRMTKMIHKDGSHLMFQLSLSHSEPVMKEEKSQVKAGVGIEAPWRTFAKEMSFAFPKMASNIVRSVEVLEGDGGLGTVYLINLGSDKSQFQFYIFSEKSSLGFQEEKVAVFNESLHQIGFQVIEGGYLNHGFTSYTTVLRFNAAGESETIVDVKVL</sequence>
<organism evidence="1 2">
    <name type="scientific">Coffea arabica</name>
    <name type="common">Arabian coffee</name>
    <dbReference type="NCBI Taxonomy" id="13443"/>
    <lineage>
        <taxon>Eukaryota</taxon>
        <taxon>Viridiplantae</taxon>
        <taxon>Streptophyta</taxon>
        <taxon>Embryophyta</taxon>
        <taxon>Tracheophyta</taxon>
        <taxon>Spermatophyta</taxon>
        <taxon>Magnoliopsida</taxon>
        <taxon>eudicotyledons</taxon>
        <taxon>Gunneridae</taxon>
        <taxon>Pentapetalae</taxon>
        <taxon>asterids</taxon>
        <taxon>lamiids</taxon>
        <taxon>Gentianales</taxon>
        <taxon>Rubiaceae</taxon>
        <taxon>Ixoroideae</taxon>
        <taxon>Gardenieae complex</taxon>
        <taxon>Bertiereae - Coffeeae clade</taxon>
        <taxon>Coffeeae</taxon>
        <taxon>Coffea</taxon>
    </lineage>
</organism>
<evidence type="ECO:0000313" key="1">
    <source>
        <dbReference type="Proteomes" id="UP001652660"/>
    </source>
</evidence>
<reference evidence="1" key="1">
    <citation type="journal article" date="2025" name="Foods">
        <title>Unveiling the Microbial Signatures of Arabica Coffee Cherries: Insights into Ripeness Specific Diversity, Functional Traits, and Implications for Quality and Safety.</title>
        <authorList>
            <consortium name="RefSeq"/>
            <person name="Tenea G.N."/>
            <person name="Cifuentes V."/>
            <person name="Reyes P."/>
            <person name="Cevallos-Vallejos M."/>
        </authorList>
    </citation>
    <scope>NUCLEOTIDE SEQUENCE [LARGE SCALE GENOMIC DNA]</scope>
</reference>
<keyword evidence="1" id="KW-1185">Reference proteome</keyword>
<dbReference type="InterPro" id="IPR050279">
    <property type="entry name" value="Plant_def-hormone_signal"/>
</dbReference>
<dbReference type="PANTHER" id="PTHR31213:SF64">
    <property type="entry name" value="PHYTOHORMONE-BINDING PROTEIN"/>
    <property type="match status" value="1"/>
</dbReference>
<dbReference type="RefSeq" id="XP_071939641.1">
    <property type="nucleotide sequence ID" value="XM_072083540.1"/>
</dbReference>
<reference evidence="2" key="2">
    <citation type="submission" date="2025-08" db="UniProtKB">
        <authorList>
            <consortium name="RefSeq"/>
        </authorList>
    </citation>
    <scope>IDENTIFICATION</scope>
    <source>
        <tissue evidence="2">Leaves</tissue>
    </source>
</reference>
<dbReference type="GeneID" id="140038291"/>
<dbReference type="SUPFAM" id="SSF55961">
    <property type="entry name" value="Bet v1-like"/>
    <property type="match status" value="1"/>
</dbReference>
<dbReference type="Proteomes" id="UP001652660">
    <property type="component" value="Chromosome 1c"/>
</dbReference>
<evidence type="ECO:0000313" key="2">
    <source>
        <dbReference type="RefSeq" id="XP_071939641.1"/>
    </source>
</evidence>
<dbReference type="Gene3D" id="3.30.530.20">
    <property type="match status" value="1"/>
</dbReference>
<protein>
    <submittedName>
        <fullName evidence="2">Phytohormone-binding protein-like isoform X1</fullName>
    </submittedName>
</protein>